<dbReference type="AlphaFoldDB" id="A0A0E9WRW8"/>
<accession>A0A0E9WRW8</accession>
<organism evidence="1">
    <name type="scientific">Anguilla anguilla</name>
    <name type="common">European freshwater eel</name>
    <name type="synonym">Muraena anguilla</name>
    <dbReference type="NCBI Taxonomy" id="7936"/>
    <lineage>
        <taxon>Eukaryota</taxon>
        <taxon>Metazoa</taxon>
        <taxon>Chordata</taxon>
        <taxon>Craniata</taxon>
        <taxon>Vertebrata</taxon>
        <taxon>Euteleostomi</taxon>
        <taxon>Actinopterygii</taxon>
        <taxon>Neopterygii</taxon>
        <taxon>Teleostei</taxon>
        <taxon>Anguilliformes</taxon>
        <taxon>Anguillidae</taxon>
        <taxon>Anguilla</taxon>
    </lineage>
</organism>
<dbReference type="EMBL" id="GBXM01015450">
    <property type="protein sequence ID" value="JAH93127.1"/>
    <property type="molecule type" value="Transcribed_RNA"/>
</dbReference>
<sequence>MQFYRDKTNEFSSAELNQLPTASLNRPARQMIAVNTRPGSNTYLF</sequence>
<evidence type="ECO:0000313" key="1">
    <source>
        <dbReference type="EMBL" id="JAH93127.1"/>
    </source>
</evidence>
<reference evidence="1" key="1">
    <citation type="submission" date="2014-11" db="EMBL/GenBank/DDBJ databases">
        <authorList>
            <person name="Amaro Gonzalez C."/>
        </authorList>
    </citation>
    <scope>NUCLEOTIDE SEQUENCE</scope>
</reference>
<reference evidence="1" key="2">
    <citation type="journal article" date="2015" name="Fish Shellfish Immunol.">
        <title>Early steps in the European eel (Anguilla anguilla)-Vibrio vulnificus interaction in the gills: Role of the RtxA13 toxin.</title>
        <authorList>
            <person name="Callol A."/>
            <person name="Pajuelo D."/>
            <person name="Ebbesson L."/>
            <person name="Teles M."/>
            <person name="MacKenzie S."/>
            <person name="Amaro C."/>
        </authorList>
    </citation>
    <scope>NUCLEOTIDE SEQUENCE</scope>
</reference>
<name>A0A0E9WRW8_ANGAN</name>
<proteinExistence type="predicted"/>
<protein>
    <submittedName>
        <fullName evidence="1">Uncharacterized protein</fullName>
    </submittedName>
</protein>